<accession>A0ABR4GEU1</accession>
<comment type="caution">
    <text evidence="1">The sequence shown here is derived from an EMBL/GenBank/DDBJ whole genome shotgun (WGS) entry which is preliminary data.</text>
</comment>
<name>A0ABR4GEU1_9EURO</name>
<keyword evidence="2" id="KW-1185">Reference proteome</keyword>
<sequence length="71" mass="7867">MLRQCASLLAAWPDKEILILASNLLLGLNPAAAPRRLSHSRIRFAALHRKTNVNYDDIAFTDIASPTCPPR</sequence>
<evidence type="ECO:0000313" key="2">
    <source>
        <dbReference type="Proteomes" id="UP001610563"/>
    </source>
</evidence>
<dbReference type="EMBL" id="JBFTWV010000019">
    <property type="protein sequence ID" value="KAL2797461.1"/>
    <property type="molecule type" value="Genomic_DNA"/>
</dbReference>
<reference evidence="1 2" key="1">
    <citation type="submission" date="2024-07" db="EMBL/GenBank/DDBJ databases">
        <title>Section-level genome sequencing and comparative genomics of Aspergillus sections Usti and Cavernicolus.</title>
        <authorList>
            <consortium name="Lawrence Berkeley National Laboratory"/>
            <person name="Nybo J.L."/>
            <person name="Vesth T.C."/>
            <person name="Theobald S."/>
            <person name="Frisvad J.C."/>
            <person name="Larsen T.O."/>
            <person name="Kjaerboelling I."/>
            <person name="Rothschild-Mancinelli K."/>
            <person name="Lyhne E.K."/>
            <person name="Kogle M.E."/>
            <person name="Barry K."/>
            <person name="Clum A."/>
            <person name="Na H."/>
            <person name="Ledsgaard L."/>
            <person name="Lin J."/>
            <person name="Lipzen A."/>
            <person name="Kuo A."/>
            <person name="Riley R."/>
            <person name="Mondo S."/>
            <person name="Labutti K."/>
            <person name="Haridas S."/>
            <person name="Pangalinan J."/>
            <person name="Salamov A.A."/>
            <person name="Simmons B.A."/>
            <person name="Magnuson J.K."/>
            <person name="Chen J."/>
            <person name="Drula E."/>
            <person name="Henrissat B."/>
            <person name="Wiebenga A."/>
            <person name="Lubbers R.J."/>
            <person name="Gomes A.C."/>
            <person name="Makela M.R."/>
            <person name="Stajich J."/>
            <person name="Grigoriev I.V."/>
            <person name="Mortensen U.H."/>
            <person name="De Vries R.P."/>
            <person name="Baker S.E."/>
            <person name="Andersen M.R."/>
        </authorList>
    </citation>
    <scope>NUCLEOTIDE SEQUENCE [LARGE SCALE GENOMIC DNA]</scope>
    <source>
        <strain evidence="1 2">CBS 209.92</strain>
    </source>
</reference>
<evidence type="ECO:0000313" key="1">
    <source>
        <dbReference type="EMBL" id="KAL2797461.1"/>
    </source>
</evidence>
<organism evidence="1 2">
    <name type="scientific">Aspergillus keveii</name>
    <dbReference type="NCBI Taxonomy" id="714993"/>
    <lineage>
        <taxon>Eukaryota</taxon>
        <taxon>Fungi</taxon>
        <taxon>Dikarya</taxon>
        <taxon>Ascomycota</taxon>
        <taxon>Pezizomycotina</taxon>
        <taxon>Eurotiomycetes</taxon>
        <taxon>Eurotiomycetidae</taxon>
        <taxon>Eurotiales</taxon>
        <taxon>Aspergillaceae</taxon>
        <taxon>Aspergillus</taxon>
        <taxon>Aspergillus subgen. Nidulantes</taxon>
    </lineage>
</organism>
<gene>
    <name evidence="1" type="ORF">BJX66DRAFT_93530</name>
</gene>
<protein>
    <submittedName>
        <fullName evidence="1">Uncharacterized protein</fullName>
    </submittedName>
</protein>
<proteinExistence type="predicted"/>
<dbReference type="Proteomes" id="UP001610563">
    <property type="component" value="Unassembled WGS sequence"/>
</dbReference>